<dbReference type="InterPro" id="IPR006261">
    <property type="entry name" value="dGTPase"/>
</dbReference>
<dbReference type="SUPFAM" id="SSF109604">
    <property type="entry name" value="HD-domain/PDEase-like"/>
    <property type="match status" value="1"/>
</dbReference>
<reference evidence="3" key="1">
    <citation type="submission" date="2018-05" db="EMBL/GenBank/DDBJ databases">
        <authorList>
            <person name="Lanie J.A."/>
            <person name="Ng W.-L."/>
            <person name="Kazmierczak K.M."/>
            <person name="Andrzejewski T.M."/>
            <person name="Davidsen T.M."/>
            <person name="Wayne K.J."/>
            <person name="Tettelin H."/>
            <person name="Glass J.I."/>
            <person name="Rusch D."/>
            <person name="Podicherti R."/>
            <person name="Tsui H.-C.T."/>
            <person name="Winkler M.E."/>
        </authorList>
    </citation>
    <scope>NUCLEOTIDE SEQUENCE</scope>
</reference>
<dbReference type="NCBIfam" id="NF002326">
    <property type="entry name" value="PRK01286.1-1"/>
    <property type="match status" value="1"/>
</dbReference>
<dbReference type="HAMAP" id="MF_01212">
    <property type="entry name" value="dGTPase_type2"/>
    <property type="match status" value="1"/>
</dbReference>
<dbReference type="Pfam" id="PF01966">
    <property type="entry name" value="HD"/>
    <property type="match status" value="1"/>
</dbReference>
<feature type="domain" description="HD" evidence="2">
    <location>
        <begin position="76"/>
        <end position="203"/>
    </location>
</feature>
<evidence type="ECO:0000256" key="1">
    <source>
        <dbReference type="ARBA" id="ARBA00022801"/>
    </source>
</evidence>
<dbReference type="NCBIfam" id="TIGR01353">
    <property type="entry name" value="dGTP_triPase"/>
    <property type="match status" value="1"/>
</dbReference>
<dbReference type="GO" id="GO:0006203">
    <property type="term" value="P:dGTP catabolic process"/>
    <property type="evidence" value="ECO:0007669"/>
    <property type="project" value="TreeGrafter"/>
</dbReference>
<dbReference type="Gene3D" id="1.10.3210.10">
    <property type="entry name" value="Hypothetical protein af1432"/>
    <property type="match status" value="1"/>
</dbReference>
<dbReference type="PANTHER" id="PTHR11373:SF43">
    <property type="entry name" value="DEOXYGUANOSINETRIPHOSPHATE TRIPHOSPHOHYDROLASE-LIKE PROTEIN"/>
    <property type="match status" value="1"/>
</dbReference>
<organism evidence="3">
    <name type="scientific">marine metagenome</name>
    <dbReference type="NCBI Taxonomy" id="408172"/>
    <lineage>
        <taxon>unclassified sequences</taxon>
        <taxon>metagenomes</taxon>
        <taxon>ecological metagenomes</taxon>
    </lineage>
</organism>
<dbReference type="InterPro" id="IPR050135">
    <property type="entry name" value="dGTPase-like"/>
</dbReference>
<dbReference type="Pfam" id="PF13286">
    <property type="entry name" value="HD_assoc"/>
    <property type="match status" value="1"/>
</dbReference>
<dbReference type="InterPro" id="IPR026875">
    <property type="entry name" value="PHydrolase_assoc_dom"/>
</dbReference>
<sequence>MPCNCEELESRERDALAPYAQFSVYSRGRNVHEPPPEWRTQYQRDRDRIIHSRAFRRLDCKTQVFLSGSGDHLRTRLTHTMEVAAIARNIARALRLNEDLTEVIALGHDLGHSPFGHSGEQALDDLMRDHGGFEHNKQSRRVVELLEHKYPAFPGLNLTWETLEGLAKHDTAPEPPLGQAATKFHHSSLEAQVADLADEITYYSHDLDDGLDSGLLTEEQLERDIDFWRDASGRMRSEHGDLADECRHYFIIRCLIDDQVHDVVHTTEGNIAEAGVASADEVRAQAKPLVAYSANRHEANLKLRAYLYENLYYNSIVHEPHKRATTLLGELFHYYEQHPEAMGEFVQSLIPGHGLQRAICDHLACMTDRFVILEHERLLGK</sequence>
<dbReference type="PANTHER" id="PTHR11373">
    <property type="entry name" value="DEOXYNUCLEOSIDE TRIPHOSPHATE TRIPHOSPHOHYDROLASE"/>
    <property type="match status" value="1"/>
</dbReference>
<keyword evidence="1" id="KW-0378">Hydrolase</keyword>
<dbReference type="InterPro" id="IPR023023">
    <property type="entry name" value="dNTPase_2"/>
</dbReference>
<dbReference type="SMART" id="SM00471">
    <property type="entry name" value="HDc"/>
    <property type="match status" value="1"/>
</dbReference>
<dbReference type="AlphaFoldDB" id="A0A381U5K1"/>
<name>A0A381U5K1_9ZZZZ</name>
<dbReference type="InterPro" id="IPR006674">
    <property type="entry name" value="HD_domain"/>
</dbReference>
<dbReference type="InterPro" id="IPR003607">
    <property type="entry name" value="HD/PDEase_dom"/>
</dbReference>
<gene>
    <name evidence="3" type="ORF">METZ01_LOCUS76384</name>
</gene>
<accession>A0A381U5K1</accession>
<evidence type="ECO:0000313" key="3">
    <source>
        <dbReference type="EMBL" id="SVA23530.1"/>
    </source>
</evidence>
<dbReference type="EMBL" id="UINC01005785">
    <property type="protein sequence ID" value="SVA23530.1"/>
    <property type="molecule type" value="Genomic_DNA"/>
</dbReference>
<dbReference type="PROSITE" id="PS51831">
    <property type="entry name" value="HD"/>
    <property type="match status" value="1"/>
</dbReference>
<dbReference type="GO" id="GO:0008832">
    <property type="term" value="F:dGTPase activity"/>
    <property type="evidence" value="ECO:0007669"/>
    <property type="project" value="TreeGrafter"/>
</dbReference>
<protein>
    <recommendedName>
        <fullName evidence="2">HD domain-containing protein</fullName>
    </recommendedName>
</protein>
<proteinExistence type="inferred from homology"/>
<evidence type="ECO:0000259" key="2">
    <source>
        <dbReference type="PROSITE" id="PS51831"/>
    </source>
</evidence>